<dbReference type="PANTHER" id="PTHR21660">
    <property type="entry name" value="THIOESTERASE SUPERFAMILY MEMBER-RELATED"/>
    <property type="match status" value="1"/>
</dbReference>
<organism evidence="4 5">
    <name type="scientific">Jaminaea rosea</name>
    <dbReference type="NCBI Taxonomy" id="1569628"/>
    <lineage>
        <taxon>Eukaryota</taxon>
        <taxon>Fungi</taxon>
        <taxon>Dikarya</taxon>
        <taxon>Basidiomycota</taxon>
        <taxon>Ustilaginomycotina</taxon>
        <taxon>Exobasidiomycetes</taxon>
        <taxon>Microstromatales</taxon>
        <taxon>Microstromatales incertae sedis</taxon>
        <taxon>Jaminaea</taxon>
    </lineage>
</organism>
<keyword evidence="4" id="KW-0413">Isomerase</keyword>
<evidence type="ECO:0000256" key="2">
    <source>
        <dbReference type="SAM" id="MobiDB-lite"/>
    </source>
</evidence>
<dbReference type="SUPFAM" id="SSF54637">
    <property type="entry name" value="Thioesterase/thiol ester dehydrase-isomerase"/>
    <property type="match status" value="1"/>
</dbReference>
<dbReference type="OrthoDB" id="46529at2759"/>
<feature type="region of interest" description="Disordered" evidence="2">
    <location>
        <begin position="1"/>
        <end position="41"/>
    </location>
</feature>
<dbReference type="GO" id="GO:0047617">
    <property type="term" value="F:fatty acyl-CoA hydrolase activity"/>
    <property type="evidence" value="ECO:0007669"/>
    <property type="project" value="InterPro"/>
</dbReference>
<feature type="compositionally biased region" description="Low complexity" evidence="2">
    <location>
        <begin position="1"/>
        <end position="38"/>
    </location>
</feature>
<dbReference type="Gene3D" id="3.10.129.10">
    <property type="entry name" value="Hotdog Thioesterase"/>
    <property type="match status" value="1"/>
</dbReference>
<dbReference type="Pfam" id="PF03061">
    <property type="entry name" value="4HBT"/>
    <property type="match status" value="1"/>
</dbReference>
<dbReference type="STRING" id="1569628.A0A316UKE5"/>
<dbReference type="EMBL" id="KZ819674">
    <property type="protein sequence ID" value="PWN25727.1"/>
    <property type="molecule type" value="Genomic_DNA"/>
</dbReference>
<sequence>MSTSQPTQDTDSAAPAAASDNATSAATATSSKAVAPSSRPQPLQGAELFSAIESLTTKILSASPVYSHLLSSLSLQSASPGQVTYIWPQLPAHCLNSHHTLHGAVSATLIDFLGGPVIASTSSNPLEAKRGVSTDISAQYLREAKEGERVRIVGRAKKVGKRLAWVGVEIWAGGKEGGPEGGEGGERLCVEGSHTKFIA</sequence>
<dbReference type="AlphaFoldDB" id="A0A316UKE5"/>
<dbReference type="InterPro" id="IPR029069">
    <property type="entry name" value="HotDog_dom_sf"/>
</dbReference>
<dbReference type="InterPro" id="IPR006683">
    <property type="entry name" value="Thioestr_dom"/>
</dbReference>
<protein>
    <submittedName>
        <fullName evidence="4">Thioesterase/thiol ester dehydrase-isomerase</fullName>
    </submittedName>
</protein>
<feature type="domain" description="Thioesterase" evidence="3">
    <location>
        <begin position="99"/>
        <end position="174"/>
    </location>
</feature>
<dbReference type="PANTHER" id="PTHR21660:SF11">
    <property type="entry name" value="FAMILY PROTEIN, PUTATIVE (AFU_ORTHOLOGUE AFUA_4G04355)-RELATED"/>
    <property type="match status" value="1"/>
</dbReference>
<reference evidence="4 5" key="1">
    <citation type="journal article" date="2018" name="Mol. Biol. Evol.">
        <title>Broad Genomic Sampling Reveals a Smut Pathogenic Ancestry of the Fungal Clade Ustilaginomycotina.</title>
        <authorList>
            <person name="Kijpornyongpan T."/>
            <person name="Mondo S.J."/>
            <person name="Barry K."/>
            <person name="Sandor L."/>
            <person name="Lee J."/>
            <person name="Lipzen A."/>
            <person name="Pangilinan J."/>
            <person name="LaButti K."/>
            <person name="Hainaut M."/>
            <person name="Henrissat B."/>
            <person name="Grigoriev I.V."/>
            <person name="Spatafora J.W."/>
            <person name="Aime M.C."/>
        </authorList>
    </citation>
    <scope>NUCLEOTIDE SEQUENCE [LARGE SCALE GENOMIC DNA]</scope>
    <source>
        <strain evidence="4 5">MCA 5214</strain>
    </source>
</reference>
<evidence type="ECO:0000256" key="1">
    <source>
        <dbReference type="ARBA" id="ARBA00008324"/>
    </source>
</evidence>
<gene>
    <name evidence="4" type="ORF">BDZ90DRAFT_233735</name>
</gene>
<dbReference type="GO" id="GO:0016853">
    <property type="term" value="F:isomerase activity"/>
    <property type="evidence" value="ECO:0007669"/>
    <property type="project" value="UniProtKB-KW"/>
</dbReference>
<evidence type="ECO:0000313" key="5">
    <source>
        <dbReference type="Proteomes" id="UP000245884"/>
    </source>
</evidence>
<dbReference type="CDD" id="cd03443">
    <property type="entry name" value="PaaI_thioesterase"/>
    <property type="match status" value="1"/>
</dbReference>
<dbReference type="RefSeq" id="XP_025360339.1">
    <property type="nucleotide sequence ID" value="XM_025506745.1"/>
</dbReference>
<dbReference type="InterPro" id="IPR039298">
    <property type="entry name" value="ACOT13"/>
</dbReference>
<keyword evidence="5" id="KW-1185">Reference proteome</keyword>
<evidence type="ECO:0000313" key="4">
    <source>
        <dbReference type="EMBL" id="PWN25727.1"/>
    </source>
</evidence>
<name>A0A316UKE5_9BASI</name>
<dbReference type="GeneID" id="37028568"/>
<accession>A0A316UKE5</accession>
<proteinExistence type="inferred from homology"/>
<comment type="similarity">
    <text evidence="1">Belongs to the thioesterase PaaI family.</text>
</comment>
<evidence type="ECO:0000259" key="3">
    <source>
        <dbReference type="Pfam" id="PF03061"/>
    </source>
</evidence>
<dbReference type="Proteomes" id="UP000245884">
    <property type="component" value="Unassembled WGS sequence"/>
</dbReference>